<dbReference type="Proteomes" id="UP000001979">
    <property type="component" value="Chromosome"/>
</dbReference>
<dbReference type="HOGENOM" id="CLU_1599013_0_0_2"/>
<protein>
    <recommendedName>
        <fullName evidence="1">Shedu protein SduA C-terminal domain-containing protein</fullName>
    </recommendedName>
</protein>
<organism evidence="2 3">
    <name type="scientific">Methanococcoides burtonii (strain DSM 6242 / NBRC 107633 / OCM 468 / ACE-M)</name>
    <dbReference type="NCBI Taxonomy" id="259564"/>
    <lineage>
        <taxon>Archaea</taxon>
        <taxon>Methanobacteriati</taxon>
        <taxon>Methanobacteriota</taxon>
        <taxon>Stenosarchaea group</taxon>
        <taxon>Methanomicrobia</taxon>
        <taxon>Methanosarcinales</taxon>
        <taxon>Methanosarcinaceae</taxon>
        <taxon>Methanococcoides</taxon>
    </lineage>
</organism>
<proteinExistence type="predicted"/>
<evidence type="ECO:0000259" key="1">
    <source>
        <dbReference type="Pfam" id="PF14082"/>
    </source>
</evidence>
<evidence type="ECO:0000313" key="3">
    <source>
        <dbReference type="Proteomes" id="UP000001979"/>
    </source>
</evidence>
<gene>
    <name evidence="2" type="ordered locus">Mbur_0575</name>
</gene>
<dbReference type="AlphaFoldDB" id="Q12YC7"/>
<dbReference type="Pfam" id="PF14082">
    <property type="entry name" value="SduA_C"/>
    <property type="match status" value="1"/>
</dbReference>
<dbReference type="OrthoDB" id="381202at2157"/>
<dbReference type="KEGG" id="mbu:Mbur_0575"/>
<keyword evidence="3" id="KW-1185">Reference proteome</keyword>
<dbReference type="GeneID" id="3997100"/>
<dbReference type="RefSeq" id="WP_011498709.1">
    <property type="nucleotide sequence ID" value="NC_007955.1"/>
</dbReference>
<evidence type="ECO:0000313" key="2">
    <source>
        <dbReference type="EMBL" id="ABE51549.1"/>
    </source>
</evidence>
<name>Q12YC7_METBU</name>
<feature type="domain" description="Shedu protein SduA C-terminal" evidence="1">
    <location>
        <begin position="7"/>
        <end position="146"/>
    </location>
</feature>
<dbReference type="EMBL" id="CP000300">
    <property type="protein sequence ID" value="ABE51549.1"/>
    <property type="molecule type" value="Genomic_DNA"/>
</dbReference>
<accession>Q12YC7</accession>
<sequence>MLEDGEETEHRYQEWIEKYPWILGLQYSLVQRHTQFDNENIPDFTAVRVHDNSRDIFEIKQPFLNLFRKNGVFSSEFNDSWNQIERYLDFARENKDYLRRSKGLNIENPKCYLLIGYNLTHEERDKIRRKEKLNSSIIILTYNDLIQFAENTVGFLKSRLETNDEE</sequence>
<dbReference type="InterPro" id="IPR025359">
    <property type="entry name" value="SduA_C"/>
</dbReference>
<reference evidence="3" key="1">
    <citation type="journal article" date="2009" name="ISME J.">
        <title>The genome sequence of the psychrophilic archaeon, Methanococcoides burtonii: the role of genome evolution in cold adaptation.</title>
        <authorList>
            <person name="Allen M.A."/>
            <person name="Lauro F.M."/>
            <person name="Williams T.J."/>
            <person name="Burg D."/>
            <person name="Siddiqui K.S."/>
            <person name="De Francisci D."/>
            <person name="Chong K.W."/>
            <person name="Pilak O."/>
            <person name="Chew H.H."/>
            <person name="De Maere M.Z."/>
            <person name="Ting L."/>
            <person name="Katrib M."/>
            <person name="Ng C."/>
            <person name="Sowers K.R."/>
            <person name="Galperin M.Y."/>
            <person name="Anderson I.J."/>
            <person name="Ivanova N."/>
            <person name="Dalin E."/>
            <person name="Martinez M."/>
            <person name="Lapidus A."/>
            <person name="Hauser L."/>
            <person name="Land M."/>
            <person name="Thomas T."/>
            <person name="Cavicchioli R."/>
        </authorList>
    </citation>
    <scope>NUCLEOTIDE SEQUENCE [LARGE SCALE GENOMIC DNA]</scope>
    <source>
        <strain evidence="3">DSM 6242 / NBRC 107633 / OCM 468 / ACE-M</strain>
    </source>
</reference>
<dbReference type="STRING" id="259564.Mbur_0575"/>